<feature type="transmembrane region" description="Helical" evidence="7">
    <location>
        <begin position="586"/>
        <end position="604"/>
    </location>
</feature>
<sequence>MNPISWVQGLEGVTLAVVICGLLFLEEVGVPLPFAPGDLLLAIAGIAVAAGKVPAPMMVGLTLASIVGGALLGREIFALLGWPRVMRLAERLHARAPLERASQMLERNGWRAVFTARLIPGLRVHTTQVAGLNRMPRLEFLAGLVPAAAVYVGAFFGLGFAFGRPILAVIHDAERQALYVIGVVVVAAILMLWLRRRAQRTLESLGGWSGILKFRPGGAGVALIPVCIGLNVTGHAIAVALRLPLFGDSIGTVLGAVLGGPWVGASIGLITNFVSSNTVDPIAAPYAVVSVAIGFGAGLVGYLDQRRRLADWIALWSVCFLLASLFSTPLNLLLNGGKSGVPLGDALYSYLAGILHLPTFLASFLAEAAIDVPDKLITVLAALLIYRALPTRATEQAAVELDIGRAFVFVFRSPHRLARLLVAALCLLFFWLLVPLFLLAGYAVAVARMAHAGDHQLPGWDHLGEKLRDGLMITGLFVVWNLPGLLLGVPTDLAASGASGTGAGGAGQDLLNRAFGVLATLGGLWSLVVLILQPAIWGQYLQGGFGAALNLGGVLRRVRYNAGLTIVVGALAIVLGALAVSGFVTLIGGLVTLPFAALVSAHLFGSYSRLTDGAAAVARPAAVPA</sequence>
<keyword evidence="5 7" id="KW-1133">Transmembrane helix</keyword>
<comment type="caution">
    <text evidence="8">The sequence shown here is derived from an EMBL/GenBank/DDBJ whole genome shotgun (WGS) entry which is preliminary data.</text>
</comment>
<dbReference type="InterPro" id="IPR051311">
    <property type="entry name" value="DedA_domain"/>
</dbReference>
<evidence type="ECO:0000256" key="1">
    <source>
        <dbReference type="ARBA" id="ARBA00004651"/>
    </source>
</evidence>
<feature type="transmembrane region" description="Helical" evidence="7">
    <location>
        <begin position="309"/>
        <end position="327"/>
    </location>
</feature>
<dbReference type="Proteomes" id="UP000612893">
    <property type="component" value="Unassembled WGS sequence"/>
</dbReference>
<evidence type="ECO:0000256" key="6">
    <source>
        <dbReference type="ARBA" id="ARBA00023136"/>
    </source>
</evidence>
<proteinExistence type="inferred from homology"/>
<dbReference type="EMBL" id="JAEKNR010000241">
    <property type="protein sequence ID" value="MBJ7601308.1"/>
    <property type="molecule type" value="Genomic_DNA"/>
</dbReference>
<feature type="transmembrane region" description="Helical" evidence="7">
    <location>
        <begin position="32"/>
        <end position="51"/>
    </location>
</feature>
<dbReference type="GO" id="GO:0005886">
    <property type="term" value="C:plasma membrane"/>
    <property type="evidence" value="ECO:0007669"/>
    <property type="project" value="UniProtKB-SubCell"/>
</dbReference>
<feature type="transmembrane region" description="Helical" evidence="7">
    <location>
        <begin position="250"/>
        <end position="270"/>
    </location>
</feature>
<dbReference type="PANTHER" id="PTHR42709">
    <property type="entry name" value="ALKALINE PHOSPHATASE LIKE PROTEIN"/>
    <property type="match status" value="1"/>
</dbReference>
<feature type="transmembrane region" description="Helical" evidence="7">
    <location>
        <begin position="282"/>
        <end position="302"/>
    </location>
</feature>
<evidence type="ECO:0000313" key="9">
    <source>
        <dbReference type="Proteomes" id="UP000612893"/>
    </source>
</evidence>
<comment type="similarity">
    <text evidence="2">Belongs to the DedA family.</text>
</comment>
<dbReference type="Gene3D" id="1.10.1760.20">
    <property type="match status" value="1"/>
</dbReference>
<keyword evidence="9" id="KW-1185">Reference proteome</keyword>
<dbReference type="PANTHER" id="PTHR42709:SF6">
    <property type="entry name" value="UNDECAPRENYL PHOSPHATE TRANSPORTER A"/>
    <property type="match status" value="1"/>
</dbReference>
<feature type="transmembrane region" description="Helical" evidence="7">
    <location>
        <begin position="6"/>
        <end position="25"/>
    </location>
</feature>
<evidence type="ECO:0000256" key="7">
    <source>
        <dbReference type="SAM" id="Phobius"/>
    </source>
</evidence>
<keyword evidence="4 7" id="KW-0812">Transmembrane</keyword>
<feature type="transmembrane region" description="Helical" evidence="7">
    <location>
        <begin position="177"/>
        <end position="194"/>
    </location>
</feature>
<name>A0A934NBR7_9BACT</name>
<accession>A0A934NBR7</accession>
<evidence type="ECO:0000256" key="2">
    <source>
        <dbReference type="ARBA" id="ARBA00010792"/>
    </source>
</evidence>
<evidence type="ECO:0000256" key="4">
    <source>
        <dbReference type="ARBA" id="ARBA00022692"/>
    </source>
</evidence>
<keyword evidence="3" id="KW-1003">Cell membrane</keyword>
<feature type="transmembrane region" description="Helical" evidence="7">
    <location>
        <begin position="470"/>
        <end position="489"/>
    </location>
</feature>
<reference evidence="8" key="1">
    <citation type="submission" date="2020-10" db="EMBL/GenBank/DDBJ databases">
        <title>Ca. Dormibacterota MAGs.</title>
        <authorList>
            <person name="Montgomery K."/>
        </authorList>
    </citation>
    <scope>NUCLEOTIDE SEQUENCE [LARGE SCALE GENOMIC DNA]</scope>
    <source>
        <strain evidence="8">SC8812_S17_10</strain>
    </source>
</reference>
<evidence type="ECO:0000256" key="3">
    <source>
        <dbReference type="ARBA" id="ARBA00022475"/>
    </source>
</evidence>
<feature type="transmembrane region" description="Helical" evidence="7">
    <location>
        <begin position="562"/>
        <end position="580"/>
    </location>
</feature>
<feature type="transmembrane region" description="Helical" evidence="7">
    <location>
        <begin position="347"/>
        <end position="366"/>
    </location>
</feature>
<dbReference type="InterPro" id="IPR025098">
    <property type="entry name" value="DUF4013"/>
</dbReference>
<dbReference type="RefSeq" id="WP_338205502.1">
    <property type="nucleotide sequence ID" value="NZ_JAEKNR010000241.1"/>
</dbReference>
<feature type="transmembrane region" description="Helical" evidence="7">
    <location>
        <begin position="57"/>
        <end position="82"/>
    </location>
</feature>
<gene>
    <name evidence="8" type="ORF">JF922_24945</name>
</gene>
<evidence type="ECO:0000256" key="5">
    <source>
        <dbReference type="ARBA" id="ARBA00022989"/>
    </source>
</evidence>
<dbReference type="AlphaFoldDB" id="A0A934NBR7"/>
<keyword evidence="6 7" id="KW-0472">Membrane</keyword>
<evidence type="ECO:0000313" key="8">
    <source>
        <dbReference type="EMBL" id="MBJ7601308.1"/>
    </source>
</evidence>
<feature type="transmembrane region" description="Helical" evidence="7">
    <location>
        <begin position="420"/>
        <end position="450"/>
    </location>
</feature>
<feature type="transmembrane region" description="Helical" evidence="7">
    <location>
        <begin position="510"/>
        <end position="531"/>
    </location>
</feature>
<organism evidence="8 9">
    <name type="scientific">Candidatus Nephthysia bennettiae</name>
    <dbReference type="NCBI Taxonomy" id="3127016"/>
    <lineage>
        <taxon>Bacteria</taxon>
        <taxon>Bacillati</taxon>
        <taxon>Candidatus Dormiibacterota</taxon>
        <taxon>Candidatus Dormibacteria</taxon>
        <taxon>Candidatus Dormibacterales</taxon>
        <taxon>Candidatus Dormibacteraceae</taxon>
        <taxon>Candidatus Nephthysia</taxon>
    </lineage>
</organism>
<protein>
    <submittedName>
        <fullName evidence="8">DUF4013 domain-containing protein</fullName>
    </submittedName>
</protein>
<feature type="transmembrane region" description="Helical" evidence="7">
    <location>
        <begin position="140"/>
        <end position="162"/>
    </location>
</feature>
<dbReference type="Pfam" id="PF13197">
    <property type="entry name" value="DUF4013"/>
    <property type="match status" value="1"/>
</dbReference>
<comment type="subcellular location">
    <subcellularLocation>
        <location evidence="1">Cell membrane</location>
        <topology evidence="1">Multi-pass membrane protein</topology>
    </subcellularLocation>
</comment>